<dbReference type="GO" id="GO:0004497">
    <property type="term" value="F:monooxygenase activity"/>
    <property type="evidence" value="ECO:0007669"/>
    <property type="project" value="UniProtKB-KW"/>
</dbReference>
<evidence type="ECO:0000313" key="7">
    <source>
        <dbReference type="Proteomes" id="UP000186074"/>
    </source>
</evidence>
<dbReference type="STRING" id="1850254.LPB137_04720"/>
<accession>A0A1P8KKX7</accession>
<dbReference type="SUPFAM" id="SSF51679">
    <property type="entry name" value="Bacterial luciferase-like"/>
    <property type="match status" value="1"/>
</dbReference>
<dbReference type="InterPro" id="IPR036661">
    <property type="entry name" value="Luciferase-like_sf"/>
</dbReference>
<dbReference type="InterPro" id="IPR051260">
    <property type="entry name" value="Diverse_substr_monoxygenases"/>
</dbReference>
<dbReference type="PANTHER" id="PTHR30011">
    <property type="entry name" value="ALKANESULFONATE MONOOXYGENASE-RELATED"/>
    <property type="match status" value="1"/>
</dbReference>
<dbReference type="OrthoDB" id="8477406at2"/>
<feature type="domain" description="Luciferase-like" evidence="5">
    <location>
        <begin position="43"/>
        <end position="243"/>
    </location>
</feature>
<dbReference type="RefSeq" id="WP_076085062.1">
    <property type="nucleotide sequence ID" value="NZ_CP019070.1"/>
</dbReference>
<dbReference type="InterPro" id="IPR011251">
    <property type="entry name" value="Luciferase-like_dom"/>
</dbReference>
<dbReference type="PANTHER" id="PTHR30011:SF16">
    <property type="entry name" value="C2H2 FINGER DOMAIN TRANSCRIPTION FACTOR (EUROFUNG)-RELATED"/>
    <property type="match status" value="1"/>
</dbReference>
<organism evidence="6 7">
    <name type="scientific">Poseidonibacter parvus</name>
    <dbReference type="NCBI Taxonomy" id="1850254"/>
    <lineage>
        <taxon>Bacteria</taxon>
        <taxon>Pseudomonadati</taxon>
        <taxon>Campylobacterota</taxon>
        <taxon>Epsilonproteobacteria</taxon>
        <taxon>Campylobacterales</taxon>
        <taxon>Arcobacteraceae</taxon>
        <taxon>Poseidonibacter</taxon>
    </lineage>
</organism>
<name>A0A1P8KKX7_9BACT</name>
<sequence length="320" mass="36137">METKYKESFESINNGFNSVFRNNKLSIGLVIPLENYPRSPIPTMVNQMEKILLAEELNFKAIWLRDIPFNDPSFGDVGQMYDPFSYLGYLSAKTSKIALGVGSLILPLKHPANVAKAAASIDTLSNGRLILGVASGDRAKEYPAMNIDYDNRGNNFRESFKYINQIWEDFPIFDNEFGNPNANLDMLPKPTNQKVPMLITGASQQSPSWLASNGDGWITYPRPVHTQKIIVNRIRDNAKENYTQNRPISQSLYIDLVEGLNFSPQPIHLGYRLNVKHLIEHLKSLEAIGINHVALNLRFNQADIEKTLKIIGDEILPEFS</sequence>
<evidence type="ECO:0000256" key="4">
    <source>
        <dbReference type="ARBA" id="ARBA00023033"/>
    </source>
</evidence>
<keyword evidence="3" id="KW-0560">Oxidoreductase</keyword>
<evidence type="ECO:0000256" key="3">
    <source>
        <dbReference type="ARBA" id="ARBA00023002"/>
    </source>
</evidence>
<dbReference type="Pfam" id="PF00296">
    <property type="entry name" value="Bac_luciferase"/>
    <property type="match status" value="1"/>
</dbReference>
<gene>
    <name evidence="6" type="ORF">LPB137_04720</name>
</gene>
<proteinExistence type="predicted"/>
<keyword evidence="4" id="KW-0503">Monooxygenase</keyword>
<evidence type="ECO:0000256" key="2">
    <source>
        <dbReference type="ARBA" id="ARBA00022643"/>
    </source>
</evidence>
<dbReference type="InterPro" id="IPR020020">
    <property type="entry name" value="Luciferase-type_oxidoreductase"/>
</dbReference>
<evidence type="ECO:0000259" key="5">
    <source>
        <dbReference type="Pfam" id="PF00296"/>
    </source>
</evidence>
<dbReference type="Proteomes" id="UP000186074">
    <property type="component" value="Chromosome"/>
</dbReference>
<keyword evidence="1" id="KW-0285">Flavoprotein</keyword>
<keyword evidence="2" id="KW-0288">FMN</keyword>
<dbReference type="AlphaFoldDB" id="A0A1P8KKX7"/>
<dbReference type="EMBL" id="CP019070">
    <property type="protein sequence ID" value="APW65194.1"/>
    <property type="molecule type" value="Genomic_DNA"/>
</dbReference>
<dbReference type="KEGG" id="alp:LPB137_04720"/>
<keyword evidence="7" id="KW-1185">Reference proteome</keyword>
<evidence type="ECO:0000256" key="1">
    <source>
        <dbReference type="ARBA" id="ARBA00022630"/>
    </source>
</evidence>
<protein>
    <submittedName>
        <fullName evidence="6">LLM class oxidoreductase</fullName>
    </submittedName>
</protein>
<dbReference type="NCBIfam" id="TIGR03571">
    <property type="entry name" value="lucif_BA3436"/>
    <property type="match status" value="1"/>
</dbReference>
<reference evidence="6 7" key="1">
    <citation type="submission" date="2017-01" db="EMBL/GenBank/DDBJ databases">
        <title>Genome sequencing of Arcobacter sp. LPB0137.</title>
        <authorList>
            <person name="Lee G.-W."/>
            <person name="Yi H."/>
        </authorList>
    </citation>
    <scope>NUCLEOTIDE SEQUENCE [LARGE SCALE GENOMIC DNA]</scope>
    <source>
        <strain evidence="6 7">LPB0137</strain>
    </source>
</reference>
<dbReference type="Gene3D" id="3.20.20.30">
    <property type="entry name" value="Luciferase-like domain"/>
    <property type="match status" value="1"/>
</dbReference>
<evidence type="ECO:0000313" key="6">
    <source>
        <dbReference type="EMBL" id="APW65194.1"/>
    </source>
</evidence>
<dbReference type="GO" id="GO:0016705">
    <property type="term" value="F:oxidoreductase activity, acting on paired donors, with incorporation or reduction of molecular oxygen"/>
    <property type="evidence" value="ECO:0007669"/>
    <property type="project" value="InterPro"/>
</dbReference>